<keyword evidence="2" id="KW-1003">Cell membrane</keyword>
<evidence type="ECO:0000256" key="5">
    <source>
        <dbReference type="ARBA" id="ARBA00022989"/>
    </source>
</evidence>
<proteinExistence type="predicted"/>
<dbReference type="Gene3D" id="2.60.120.260">
    <property type="entry name" value="Galactose-binding domain-like"/>
    <property type="match status" value="1"/>
</dbReference>
<dbReference type="EMBL" id="AP022853">
    <property type="protein sequence ID" value="BCB27476.1"/>
    <property type="molecule type" value="Genomic_DNA"/>
</dbReference>
<evidence type="ECO:0000313" key="9">
    <source>
        <dbReference type="EMBL" id="BCB27476.1"/>
    </source>
</evidence>
<organism evidence="9 10">
    <name type="scientific">Sulfurimicrobium lacus</name>
    <dbReference type="NCBI Taxonomy" id="2715678"/>
    <lineage>
        <taxon>Bacteria</taxon>
        <taxon>Pseudomonadati</taxon>
        <taxon>Pseudomonadota</taxon>
        <taxon>Betaproteobacteria</taxon>
        <taxon>Nitrosomonadales</taxon>
        <taxon>Sulfuricellaceae</taxon>
        <taxon>Sulfurimicrobium</taxon>
    </lineage>
</organism>
<dbReference type="InterPro" id="IPR013766">
    <property type="entry name" value="Thioredoxin_domain"/>
</dbReference>
<evidence type="ECO:0000256" key="6">
    <source>
        <dbReference type="ARBA" id="ARBA00023136"/>
    </source>
</evidence>
<sequence length="549" mass="59124">MNFIDIGLAFLEGLALIVSPCILPVLPLVLAASVEGGRRRPYGIIIGFVLAFSLFALISRKIVVALGIDLDIVRDASLVLLAVFGLVLLSTRLSDKFSALTQGAANFGNQLASTGGEGLLSGVLIGALIGLVWTPCAGPILAAVLVQVIRQQSDFAGNLIIVSFAIGAGVPMLIIALTGRKIMNKLGFIARHTEAVRRGFGVLILLSVAYIASGVDAQSFFARSPNAQQQPAGELVLQHGLNKPYAAPEFAGNDAWLNSKPLTMQSLKGKVVLVDFWTYSCINCVRTLPYITDWDRKYRDQGLVIVGVHSPEFEFEKKIDNVKAAIAQHGIRYPVAMDNNLATWDNFNNSYWPAHYLIDKDGKVVYTSFGEGDYDVTENNIRYLLGLKSMAQAAPAQAPAIAPDQTPETYLGYDRAEHFAGKEHVALDAERAYRFPESLAGNQWALSGKWKVADEKIVAGEKGAALRLNFKARKVFLVLGTADGKPARVTIRLNGEALGSNAGKDASGGVATIQLNTLYELIDQKTPKTGLLEIQSDAPGVEAYAFTFG</sequence>
<keyword evidence="6 7" id="KW-0472">Membrane</keyword>
<dbReference type="PANTHER" id="PTHR42852">
    <property type="entry name" value="THIOL:DISULFIDE INTERCHANGE PROTEIN DSBE"/>
    <property type="match status" value="1"/>
</dbReference>
<dbReference type="AlphaFoldDB" id="A0A6F8VEL7"/>
<dbReference type="KEGG" id="slac:SKTS_23620"/>
<name>A0A6F8VEL7_9PROT</name>
<evidence type="ECO:0000256" key="7">
    <source>
        <dbReference type="SAM" id="Phobius"/>
    </source>
</evidence>
<dbReference type="RefSeq" id="WP_173065152.1">
    <property type="nucleotide sequence ID" value="NZ_AP022853.1"/>
</dbReference>
<evidence type="ECO:0000256" key="4">
    <source>
        <dbReference type="ARBA" id="ARBA00022748"/>
    </source>
</evidence>
<feature type="transmembrane region" description="Helical" evidence="7">
    <location>
        <begin position="123"/>
        <end position="149"/>
    </location>
</feature>
<evidence type="ECO:0000256" key="2">
    <source>
        <dbReference type="ARBA" id="ARBA00022475"/>
    </source>
</evidence>
<feature type="transmembrane region" description="Helical" evidence="7">
    <location>
        <begin position="42"/>
        <end position="60"/>
    </location>
</feature>
<dbReference type="PROSITE" id="PS51352">
    <property type="entry name" value="THIOREDOXIN_2"/>
    <property type="match status" value="1"/>
</dbReference>
<comment type="subcellular location">
    <subcellularLocation>
        <location evidence="1">Cell membrane</location>
        <topology evidence="1">Multi-pass membrane protein</topology>
    </subcellularLocation>
</comment>
<evidence type="ECO:0000259" key="8">
    <source>
        <dbReference type="PROSITE" id="PS51352"/>
    </source>
</evidence>
<dbReference type="InterPro" id="IPR050553">
    <property type="entry name" value="Thioredoxin_ResA/DsbE_sf"/>
</dbReference>
<dbReference type="PANTHER" id="PTHR42852:SF13">
    <property type="entry name" value="PROTEIN DIPZ"/>
    <property type="match status" value="1"/>
</dbReference>
<dbReference type="GO" id="GO:0016491">
    <property type="term" value="F:oxidoreductase activity"/>
    <property type="evidence" value="ECO:0007669"/>
    <property type="project" value="InterPro"/>
</dbReference>
<keyword evidence="4" id="KW-0201">Cytochrome c-type biogenesis</keyword>
<dbReference type="CDD" id="cd03012">
    <property type="entry name" value="TlpA_like_DipZ_like"/>
    <property type="match status" value="1"/>
</dbReference>
<dbReference type="InterPro" id="IPR013740">
    <property type="entry name" value="Redoxin"/>
</dbReference>
<accession>A0A6F8VEL7</accession>
<dbReference type="Gene3D" id="3.40.30.10">
    <property type="entry name" value="Glutaredoxin"/>
    <property type="match status" value="1"/>
</dbReference>
<dbReference type="InterPro" id="IPR036249">
    <property type="entry name" value="Thioredoxin-like_sf"/>
</dbReference>
<dbReference type="Pfam" id="PF08534">
    <property type="entry name" value="Redoxin"/>
    <property type="match status" value="1"/>
</dbReference>
<evidence type="ECO:0000313" key="10">
    <source>
        <dbReference type="Proteomes" id="UP000502260"/>
    </source>
</evidence>
<dbReference type="SUPFAM" id="SSF52833">
    <property type="entry name" value="Thioredoxin-like"/>
    <property type="match status" value="1"/>
</dbReference>
<reference evidence="10" key="1">
    <citation type="submission" date="2020-03" db="EMBL/GenBank/DDBJ databases">
        <title>Complete genome sequence of sulfur-oxidizing bacterium skT11.</title>
        <authorList>
            <person name="Kanda M."/>
            <person name="Kojima H."/>
            <person name="Fukui M."/>
        </authorList>
    </citation>
    <scope>NUCLEOTIDE SEQUENCE [LARGE SCALE GENOMIC DNA]</scope>
    <source>
        <strain evidence="10">skT11</strain>
    </source>
</reference>
<feature type="transmembrane region" description="Helical" evidence="7">
    <location>
        <begin position="155"/>
        <end position="179"/>
    </location>
</feature>
<feature type="transmembrane region" description="Helical" evidence="7">
    <location>
        <begin position="72"/>
        <end position="89"/>
    </location>
</feature>
<gene>
    <name evidence="9" type="ORF">SKTS_23620</name>
</gene>
<dbReference type="Pfam" id="PF02683">
    <property type="entry name" value="DsbD_TM"/>
    <property type="match status" value="1"/>
</dbReference>
<feature type="domain" description="Thioredoxin" evidence="8">
    <location>
        <begin position="241"/>
        <end position="386"/>
    </location>
</feature>
<feature type="transmembrane region" description="Helical" evidence="7">
    <location>
        <begin position="6"/>
        <end position="30"/>
    </location>
</feature>
<dbReference type="InterPro" id="IPR003834">
    <property type="entry name" value="Cyt_c_assmbl_TM_dom"/>
</dbReference>
<evidence type="ECO:0000256" key="1">
    <source>
        <dbReference type="ARBA" id="ARBA00004651"/>
    </source>
</evidence>
<dbReference type="GO" id="GO:0005886">
    <property type="term" value="C:plasma membrane"/>
    <property type="evidence" value="ECO:0007669"/>
    <property type="project" value="UniProtKB-SubCell"/>
</dbReference>
<evidence type="ECO:0000256" key="3">
    <source>
        <dbReference type="ARBA" id="ARBA00022692"/>
    </source>
</evidence>
<keyword evidence="5 7" id="KW-1133">Transmembrane helix</keyword>
<dbReference type="Pfam" id="PF17991">
    <property type="entry name" value="Thioredoxin_10"/>
    <property type="match status" value="1"/>
</dbReference>
<keyword evidence="10" id="KW-1185">Reference proteome</keyword>
<dbReference type="GO" id="GO:0017004">
    <property type="term" value="P:cytochrome complex assembly"/>
    <property type="evidence" value="ECO:0007669"/>
    <property type="project" value="UniProtKB-KW"/>
</dbReference>
<dbReference type="Proteomes" id="UP000502260">
    <property type="component" value="Chromosome"/>
</dbReference>
<keyword evidence="3 7" id="KW-0812">Transmembrane</keyword>
<protein>
    <submittedName>
        <fullName evidence="9">Cytochrome C biogenesis protein DipZ</fullName>
    </submittedName>
</protein>
<dbReference type="InterPro" id="IPR041017">
    <property type="entry name" value="Thioredoxin_10"/>
</dbReference>